<reference evidence="3" key="1">
    <citation type="submission" date="2014-06" db="EMBL/GenBank/DDBJ databases">
        <authorList>
            <person name="Winans N.J."/>
            <person name="Newell P.D."/>
            <person name="Douglas A.E."/>
        </authorList>
    </citation>
    <scope>NUCLEOTIDE SEQUENCE [LARGE SCALE GENOMIC DNA]</scope>
    <source>
        <strain evidence="3">DmL_052</strain>
    </source>
</reference>
<proteinExistence type="predicted"/>
<evidence type="ECO:0000313" key="3">
    <source>
        <dbReference type="Proteomes" id="UP000194946"/>
    </source>
</evidence>
<dbReference type="GO" id="GO:0016226">
    <property type="term" value="P:iron-sulfur cluster assembly"/>
    <property type="evidence" value="ECO:0007669"/>
    <property type="project" value="InterPro"/>
</dbReference>
<gene>
    <name evidence="2" type="ORF">HK18_01480</name>
</gene>
<protein>
    <recommendedName>
        <fullName evidence="1">SUF system FeS cluster assembly SufBD core domain-containing protein</fullName>
    </recommendedName>
</protein>
<dbReference type="SUPFAM" id="SSF101960">
    <property type="entry name" value="Stabilizer of iron transporter SufD"/>
    <property type="match status" value="1"/>
</dbReference>
<dbReference type="PANTHER" id="PTHR43575:SF1">
    <property type="entry name" value="PROTEIN ABCI7, CHLOROPLASTIC"/>
    <property type="match status" value="1"/>
</dbReference>
<evidence type="ECO:0000313" key="2">
    <source>
        <dbReference type="EMBL" id="OUI79266.1"/>
    </source>
</evidence>
<dbReference type="Pfam" id="PF01458">
    <property type="entry name" value="SUFBD_core"/>
    <property type="match status" value="1"/>
</dbReference>
<dbReference type="EMBL" id="JOPB01000001">
    <property type="protein sequence ID" value="OUI79266.1"/>
    <property type="molecule type" value="Genomic_DNA"/>
</dbReference>
<evidence type="ECO:0000259" key="1">
    <source>
        <dbReference type="Pfam" id="PF01458"/>
    </source>
</evidence>
<dbReference type="PANTHER" id="PTHR43575">
    <property type="entry name" value="PROTEIN ABCI7, CHLOROPLASTIC"/>
    <property type="match status" value="1"/>
</dbReference>
<dbReference type="AlphaFoldDB" id="A0A251ZX79"/>
<name>A0A251ZX79_9PROT</name>
<dbReference type="NCBIfam" id="TIGR01981">
    <property type="entry name" value="sufD"/>
    <property type="match status" value="1"/>
</dbReference>
<accession>A0A251ZX79</accession>
<dbReference type="InterPro" id="IPR037284">
    <property type="entry name" value="SUF_FeS_clus_asmbl_SufBD_sf"/>
</dbReference>
<keyword evidence="3" id="KW-1185">Reference proteome</keyword>
<dbReference type="InterPro" id="IPR055346">
    <property type="entry name" value="Fe-S_cluster_assembly_SufBD"/>
</dbReference>
<dbReference type="Proteomes" id="UP000194946">
    <property type="component" value="Unassembled WGS sequence"/>
</dbReference>
<feature type="domain" description="SUF system FeS cluster assembly SufBD core" evidence="1">
    <location>
        <begin position="172"/>
        <end position="396"/>
    </location>
</feature>
<comment type="caution">
    <text evidence="2">The sequence shown here is derived from an EMBL/GenBank/DDBJ whole genome shotgun (WGS) entry which is preliminary data.</text>
</comment>
<organism evidence="2 3">
    <name type="scientific">Commensalibacter intestini</name>
    <dbReference type="NCBI Taxonomy" id="479936"/>
    <lineage>
        <taxon>Bacteria</taxon>
        <taxon>Pseudomonadati</taxon>
        <taxon>Pseudomonadota</taxon>
        <taxon>Alphaproteobacteria</taxon>
        <taxon>Acetobacterales</taxon>
        <taxon>Acetobacteraceae</taxon>
    </lineage>
</organism>
<sequence length="426" mass="47480">MHKNSEGNSVTGLASLLSQVKGKDNHSEQGKAIAFLSGSELPTRRTEIWKYTDLRWFNQHEFVQSNPVKTQQVQEWLEKNVFSSPALSELPRLIMANGQIMKEYSTLLEYSGCQIAIKEDVHGSLGQPQRDFMTALNYAMGQQTLQLTVSKAQHAGTVLFVHLGYGQDAGLASFHCRLNIEIQEQAQLSVIEINAGSGEYFTNPVCEVTVGSGADFEYNKLLNSSLESYNCANLYVSLADHAKYRQFLISKGSKFSRQEVYIDMNGEWSNASFQAVQKLGDRQHADITTVFSHLVPHCQSDQNVKNILSDQSHGVFQGKVFVHQKAQKTNAQQQNQALLLSDQAEINTKPELEIYADDVKCSHGATVGALDEDQLFFLMARGIPYDQARDILINAFVAQAVEDIDDPIAKQLLKEQLGVEVVEDIT</sequence>
<dbReference type="InterPro" id="IPR011542">
    <property type="entry name" value="SUF_FeS_clus_asmbl_SufD"/>
</dbReference>
<dbReference type="InterPro" id="IPR000825">
    <property type="entry name" value="SUF_FeS_clus_asmbl_SufBD_core"/>
</dbReference>
<dbReference type="RefSeq" id="WP_179191813.1">
    <property type="nucleotide sequence ID" value="NZ_JOPB01000001.1"/>
</dbReference>